<comment type="similarity">
    <text evidence="2">Belongs to the transposase 11 family.</text>
</comment>
<accession>A0A4R2MST5</accession>
<dbReference type="EMBL" id="SLXH01000046">
    <property type="protein sequence ID" value="TCP11267.1"/>
    <property type="molecule type" value="Genomic_DNA"/>
</dbReference>
<dbReference type="InterPro" id="IPR008490">
    <property type="entry name" value="Transposase_InsH_N"/>
</dbReference>
<dbReference type="OrthoDB" id="9774608at2"/>
<comment type="caution">
    <text evidence="8">The sequence shown here is derived from an EMBL/GenBank/DDBJ whole genome shotgun (WGS) entry which is preliminary data.</text>
</comment>
<evidence type="ECO:0000256" key="1">
    <source>
        <dbReference type="ARBA" id="ARBA00003544"/>
    </source>
</evidence>
<evidence type="ECO:0000259" key="6">
    <source>
        <dbReference type="Pfam" id="PF01609"/>
    </source>
</evidence>
<dbReference type="InterPro" id="IPR002559">
    <property type="entry name" value="Transposase_11"/>
</dbReference>
<protein>
    <submittedName>
        <fullName evidence="8">IS4 family transposase</fullName>
    </submittedName>
</protein>
<dbReference type="AlphaFoldDB" id="A0A4R2MST5"/>
<keyword evidence="4" id="KW-0238">DNA-binding</keyword>
<reference evidence="8 9" key="1">
    <citation type="submission" date="2019-03" db="EMBL/GenBank/DDBJ databases">
        <title>Genomic Encyclopedia of Type Strains, Phase IV (KMG-IV): sequencing the most valuable type-strain genomes for metagenomic binning, comparative biology and taxonomic classification.</title>
        <authorList>
            <person name="Goeker M."/>
        </authorList>
    </citation>
    <scope>NUCLEOTIDE SEQUENCE [LARGE SCALE GENOMIC DNA]</scope>
    <source>
        <strain evidence="8 9">DSM 1837</strain>
    </source>
</reference>
<keyword evidence="9" id="KW-1185">Reference proteome</keyword>
<dbReference type="InterPro" id="IPR047959">
    <property type="entry name" value="Transpos_IS5"/>
</dbReference>
<keyword evidence="3" id="KW-0815">Transposition</keyword>
<gene>
    <name evidence="8" type="ORF">EV674_1463</name>
</gene>
<keyword evidence="5" id="KW-0233">DNA recombination</keyword>
<dbReference type="NCBIfam" id="NF033581">
    <property type="entry name" value="transpos_IS5_4"/>
    <property type="match status" value="1"/>
</dbReference>
<sequence length="328" mass="36781">MKQSSLGLSNTTKRTRKREFLDAMELVVPWTELVSLIEPCAPESGRKGQQPFAVQTLLRIHFMQQWFKLSDPAMEEALHDVPAFRDFAGLSRWDERLPSESSILRFRHLLERHKLADQILATVNALLQAKGLQLKAGTVVDATLIAAPSSTKNQSGQHDPEMHQSKKGNQWYFGMKAHIGMDADSGLVHTVHGTSGNVGDVVEANSLLHGQETEAFGDAGYQGPEKRPDANKNVRWHVAMRPGLRRALDKGKPIEALIDEYERTKASIRAKLEHPFRVLKQQFGYVKVRYRGLKKNTAQLVTLFALSNLWMVRHQLLAGLGQVRVLGA</sequence>
<dbReference type="Pfam" id="PF05598">
    <property type="entry name" value="DUF772"/>
    <property type="match status" value="1"/>
</dbReference>
<comment type="function">
    <text evidence="1">Involved in the transposition of the insertion sequence IS5.</text>
</comment>
<evidence type="ECO:0000259" key="7">
    <source>
        <dbReference type="Pfam" id="PF05598"/>
    </source>
</evidence>
<feature type="domain" description="Transposase InsH N-terminal" evidence="7">
    <location>
        <begin position="13"/>
        <end position="108"/>
    </location>
</feature>
<feature type="domain" description="Transposase IS4-like" evidence="6">
    <location>
        <begin position="136"/>
        <end position="309"/>
    </location>
</feature>
<evidence type="ECO:0000256" key="3">
    <source>
        <dbReference type="ARBA" id="ARBA00022578"/>
    </source>
</evidence>
<dbReference type="RefSeq" id="WP_119014827.1">
    <property type="nucleotide sequence ID" value="NZ_QXNC01000054.1"/>
</dbReference>
<dbReference type="GO" id="GO:0004803">
    <property type="term" value="F:transposase activity"/>
    <property type="evidence" value="ECO:0007669"/>
    <property type="project" value="InterPro"/>
</dbReference>
<dbReference type="GO" id="GO:0006313">
    <property type="term" value="P:DNA transposition"/>
    <property type="evidence" value="ECO:0007669"/>
    <property type="project" value="InterPro"/>
</dbReference>
<dbReference type="Pfam" id="PF01609">
    <property type="entry name" value="DDE_Tnp_1"/>
    <property type="match status" value="1"/>
</dbReference>
<evidence type="ECO:0000256" key="2">
    <source>
        <dbReference type="ARBA" id="ARBA00010075"/>
    </source>
</evidence>
<dbReference type="GO" id="GO:0003677">
    <property type="term" value="F:DNA binding"/>
    <property type="evidence" value="ECO:0007669"/>
    <property type="project" value="UniProtKB-KW"/>
</dbReference>
<dbReference type="PANTHER" id="PTHR35604">
    <property type="entry name" value="TRANSPOSASE INSH FOR INSERTION SEQUENCE ELEMENT IS5A-RELATED"/>
    <property type="match status" value="1"/>
</dbReference>
<evidence type="ECO:0000313" key="8">
    <source>
        <dbReference type="EMBL" id="TCP11267.1"/>
    </source>
</evidence>
<organism evidence="8 9">
    <name type="scientific">Simplicispira metamorpha</name>
    <dbReference type="NCBI Taxonomy" id="80881"/>
    <lineage>
        <taxon>Bacteria</taxon>
        <taxon>Pseudomonadati</taxon>
        <taxon>Pseudomonadota</taxon>
        <taxon>Betaproteobacteria</taxon>
        <taxon>Burkholderiales</taxon>
        <taxon>Comamonadaceae</taxon>
        <taxon>Simplicispira</taxon>
    </lineage>
</organism>
<name>A0A4R2MST5_9BURK</name>
<proteinExistence type="inferred from homology"/>
<dbReference type="PANTHER" id="PTHR35604:SF2">
    <property type="entry name" value="TRANSPOSASE INSH FOR INSERTION SEQUENCE ELEMENT IS5A-RELATED"/>
    <property type="match status" value="1"/>
</dbReference>
<evidence type="ECO:0000256" key="4">
    <source>
        <dbReference type="ARBA" id="ARBA00023125"/>
    </source>
</evidence>
<evidence type="ECO:0000256" key="5">
    <source>
        <dbReference type="ARBA" id="ARBA00023172"/>
    </source>
</evidence>
<evidence type="ECO:0000313" key="9">
    <source>
        <dbReference type="Proteomes" id="UP000295182"/>
    </source>
</evidence>
<dbReference type="Proteomes" id="UP000295182">
    <property type="component" value="Unassembled WGS sequence"/>
</dbReference>